<name>A0ABT5LUL2_9GAMM</name>
<sequence>DAKGSEKLALHAQKDMHTTVKNAQSLVVEAGDRTLTLQTGNEFKKLDQGSLSEDICMTRSTKANTIQVKAEAGKGGEGTQLYEAQDDISLKVGSGTIQMTKTNIKISFGSSSIELSDSGITVLGGQINLNK</sequence>
<comment type="caution">
    <text evidence="1">The sequence shown here is derived from an EMBL/GenBank/DDBJ whole genome shotgun (WGS) entry which is preliminary data.</text>
</comment>
<protein>
    <submittedName>
        <fullName evidence="1">Type VI secretion system tip protein VgrG</fullName>
    </submittedName>
</protein>
<gene>
    <name evidence="1" type="ORF">PSI14_14930</name>
</gene>
<keyword evidence="2" id="KW-1185">Reference proteome</keyword>
<dbReference type="Gene3D" id="2.20.220.20">
    <property type="match status" value="1"/>
</dbReference>
<organism evidence="1 2">
    <name type="scientific">Xenorhabdus anantnagensis</name>
    <dbReference type="NCBI Taxonomy" id="3025875"/>
    <lineage>
        <taxon>Bacteria</taxon>
        <taxon>Pseudomonadati</taxon>
        <taxon>Pseudomonadota</taxon>
        <taxon>Gammaproteobacteria</taxon>
        <taxon>Enterobacterales</taxon>
        <taxon>Morganellaceae</taxon>
        <taxon>Xenorhabdus</taxon>
    </lineage>
</organism>
<dbReference type="EMBL" id="JAQRFN010000021">
    <property type="protein sequence ID" value="MDC9598106.1"/>
    <property type="molecule type" value="Genomic_DNA"/>
</dbReference>
<feature type="non-terminal residue" evidence="1">
    <location>
        <position position="1"/>
    </location>
</feature>
<proteinExistence type="predicted"/>
<dbReference type="Proteomes" id="UP001220225">
    <property type="component" value="Unassembled WGS sequence"/>
</dbReference>
<reference evidence="1 2" key="1">
    <citation type="submission" date="2023-02" db="EMBL/GenBank/DDBJ databases">
        <title>Entomopathogenic bacteria.</title>
        <authorList>
            <person name="Machado R.A."/>
        </authorList>
    </citation>
    <scope>NUCLEOTIDE SEQUENCE [LARGE SCALE GENOMIC DNA]</scope>
    <source>
        <strain evidence="1 2">XENO-2</strain>
    </source>
</reference>
<evidence type="ECO:0000313" key="2">
    <source>
        <dbReference type="Proteomes" id="UP001220225"/>
    </source>
</evidence>
<evidence type="ECO:0000313" key="1">
    <source>
        <dbReference type="EMBL" id="MDC9598106.1"/>
    </source>
</evidence>
<dbReference type="SUPFAM" id="SSF69349">
    <property type="entry name" value="Phage fibre proteins"/>
    <property type="match status" value="1"/>
</dbReference>
<accession>A0ABT5LUL2</accession>